<comment type="caution">
    <text evidence="9">The sequence shown here is derived from an EMBL/GenBank/DDBJ whole genome shotgun (WGS) entry which is preliminary data.</text>
</comment>
<comment type="similarity">
    <text evidence="6">Belongs to the thymidylate synthase family. Bacterial-type ThyA subfamily.</text>
</comment>
<evidence type="ECO:0000256" key="5">
    <source>
        <dbReference type="ARBA" id="ARBA00022727"/>
    </source>
</evidence>
<feature type="binding site" description="in other chain" evidence="6">
    <location>
        <position position="21"/>
    </location>
    <ligand>
        <name>dUMP</name>
        <dbReference type="ChEBI" id="CHEBI:246422"/>
        <note>ligand shared between dimeric partners</note>
    </ligand>
</feature>
<reference evidence="9 10" key="1">
    <citation type="journal article" date="2016" name="Nat. Commun.">
        <title>Thousands of microbial genomes shed light on interconnected biogeochemical processes in an aquifer system.</title>
        <authorList>
            <person name="Anantharaman K."/>
            <person name="Brown C.T."/>
            <person name="Hug L.A."/>
            <person name="Sharon I."/>
            <person name="Castelle C.J."/>
            <person name="Probst A.J."/>
            <person name="Thomas B.C."/>
            <person name="Singh A."/>
            <person name="Wilkins M.J."/>
            <person name="Karaoz U."/>
            <person name="Brodie E.L."/>
            <person name="Williams K.H."/>
            <person name="Hubbard S.S."/>
            <person name="Banfield J.F."/>
        </authorList>
    </citation>
    <scope>NUCLEOTIDE SEQUENCE [LARGE SCALE GENOMIC DNA]</scope>
</reference>
<comment type="subunit">
    <text evidence="6">Homodimer.</text>
</comment>
<dbReference type="GO" id="GO:0005829">
    <property type="term" value="C:cytosol"/>
    <property type="evidence" value="ECO:0007669"/>
    <property type="project" value="TreeGrafter"/>
</dbReference>
<dbReference type="PANTHER" id="PTHR11548:SF9">
    <property type="entry name" value="THYMIDYLATE SYNTHASE"/>
    <property type="match status" value="1"/>
</dbReference>
<feature type="binding site" description="in other chain" evidence="6">
    <location>
        <begin position="241"/>
        <end position="243"/>
    </location>
    <ligand>
        <name>dUMP</name>
        <dbReference type="ChEBI" id="CHEBI:246422"/>
        <note>ligand shared between dimeric partners</note>
    </ligand>
</feature>
<dbReference type="PRINTS" id="PR00108">
    <property type="entry name" value="THYMDSNTHASE"/>
</dbReference>
<keyword evidence="4 6" id="KW-0808">Transferase</keyword>
<accession>A0A1G2PDB1</accession>
<dbReference type="InterPro" id="IPR023451">
    <property type="entry name" value="Thymidate_synth/dCMP_Mease_dom"/>
</dbReference>
<evidence type="ECO:0000256" key="4">
    <source>
        <dbReference type="ARBA" id="ARBA00022679"/>
    </source>
</evidence>
<dbReference type="InterPro" id="IPR036926">
    <property type="entry name" value="Thymidate_synth/dCMP_Mease_sf"/>
</dbReference>
<organism evidence="9 10">
    <name type="scientific">Candidatus Terrybacteria bacterium RIFCSPHIGHO2_01_FULL_43_35</name>
    <dbReference type="NCBI Taxonomy" id="1802361"/>
    <lineage>
        <taxon>Bacteria</taxon>
        <taxon>Candidatus Terryibacteriota</taxon>
    </lineage>
</organism>
<dbReference type="Gene3D" id="3.30.572.10">
    <property type="entry name" value="Thymidylate synthase/dCMP hydroxymethylase domain"/>
    <property type="match status" value="1"/>
</dbReference>
<evidence type="ECO:0000313" key="9">
    <source>
        <dbReference type="EMBL" id="OHA46287.1"/>
    </source>
</evidence>
<dbReference type="InterPro" id="IPR045097">
    <property type="entry name" value="Thymidate_synth/dCMP_Mease"/>
</dbReference>
<evidence type="ECO:0000259" key="8">
    <source>
        <dbReference type="Pfam" id="PF00303"/>
    </source>
</evidence>
<feature type="binding site" evidence="6">
    <location>
        <begin position="160"/>
        <end position="161"/>
    </location>
    <ligand>
        <name>dUMP</name>
        <dbReference type="ChEBI" id="CHEBI:246422"/>
        <note>ligand shared between dimeric partners</note>
    </ligand>
</feature>
<comment type="caution">
    <text evidence="6">Lacks conserved residue(s) required for the propagation of feature annotation.</text>
</comment>
<dbReference type="Proteomes" id="UP000178869">
    <property type="component" value="Unassembled WGS sequence"/>
</dbReference>
<evidence type="ECO:0000256" key="6">
    <source>
        <dbReference type="HAMAP-Rule" id="MF_00008"/>
    </source>
</evidence>
<proteinExistence type="inferred from homology"/>
<gene>
    <name evidence="6" type="primary">thyA</name>
    <name evidence="9" type="ORF">A2828_00715</name>
</gene>
<feature type="binding site" description="in other chain" evidence="6">
    <location>
        <begin position="200"/>
        <end position="203"/>
    </location>
    <ligand>
        <name>dUMP</name>
        <dbReference type="ChEBI" id="CHEBI:246422"/>
        <note>ligand shared between dimeric partners</note>
    </ligand>
</feature>
<dbReference type="NCBIfam" id="TIGR03284">
    <property type="entry name" value="thym_sym"/>
    <property type="match status" value="1"/>
</dbReference>
<feature type="domain" description="Thymidylate synthase/dCMP hydroxymethylase" evidence="8">
    <location>
        <begin position="2"/>
        <end position="298"/>
    </location>
</feature>
<dbReference type="AlphaFoldDB" id="A0A1G2PDB1"/>
<keyword evidence="3 6" id="KW-0489">Methyltransferase</keyword>
<dbReference type="GO" id="GO:0006231">
    <property type="term" value="P:dTMP biosynthetic process"/>
    <property type="evidence" value="ECO:0007669"/>
    <property type="project" value="UniProtKB-UniRule"/>
</dbReference>
<dbReference type="NCBIfam" id="NF002496">
    <property type="entry name" value="PRK01827.1-2"/>
    <property type="match status" value="1"/>
</dbReference>
<dbReference type="PANTHER" id="PTHR11548">
    <property type="entry name" value="THYMIDYLATE SYNTHASE 1"/>
    <property type="match status" value="1"/>
</dbReference>
<feature type="binding site" description="in other chain" evidence="6">
    <location>
        <position position="211"/>
    </location>
    <ligand>
        <name>dUMP</name>
        <dbReference type="ChEBI" id="CHEBI:246422"/>
        <note>ligand shared between dimeric partners</note>
    </ligand>
</feature>
<protein>
    <recommendedName>
        <fullName evidence="1 6">Thymidylate synthase</fullName>
        <shortName evidence="6">TS</shortName>
        <shortName evidence="6">TSase</shortName>
        <ecNumber evidence="1 6">2.1.1.45</ecNumber>
    </recommendedName>
</protein>
<dbReference type="HAMAP" id="MF_00008">
    <property type="entry name" value="Thymidy_synth_bact"/>
    <property type="match status" value="1"/>
</dbReference>
<dbReference type="InterPro" id="IPR000398">
    <property type="entry name" value="Thymidylate_synthase"/>
</dbReference>
<dbReference type="InterPro" id="IPR020940">
    <property type="entry name" value="Thymidylate_synthase_AS"/>
</dbReference>
<feature type="binding site" evidence="6">
    <location>
        <position position="297"/>
    </location>
    <ligand>
        <name>(6R)-5,10-methylene-5,6,7,8-tetrahydrofolate</name>
        <dbReference type="ChEBI" id="CHEBI:15636"/>
    </ligand>
</feature>
<dbReference type="Pfam" id="PF00303">
    <property type="entry name" value="Thymidylat_synt"/>
    <property type="match status" value="1"/>
</dbReference>
<comment type="pathway">
    <text evidence="6">Pyrimidine metabolism; dTTP biosynthesis.</text>
</comment>
<dbReference type="EC" id="2.1.1.45" evidence="1 6"/>
<feature type="binding site" evidence="6">
    <location>
        <position position="203"/>
    </location>
    <ligand>
        <name>(6R)-5,10-methylene-5,6,7,8-tetrahydrofolate</name>
        <dbReference type="ChEBI" id="CHEBI:15636"/>
    </ligand>
</feature>
<feature type="active site" evidence="7">
    <location>
        <position position="180"/>
    </location>
</feature>
<dbReference type="GO" id="GO:0004799">
    <property type="term" value="F:thymidylate synthase activity"/>
    <property type="evidence" value="ECO:0007669"/>
    <property type="project" value="UniProtKB-UniRule"/>
</dbReference>
<evidence type="ECO:0000256" key="7">
    <source>
        <dbReference type="PROSITE-ProRule" id="PRU10016"/>
    </source>
</evidence>
<comment type="catalytic activity">
    <reaction evidence="6">
        <text>dUMP + (6R)-5,10-methylene-5,6,7,8-tetrahydrofolate = 7,8-dihydrofolate + dTMP</text>
        <dbReference type="Rhea" id="RHEA:12104"/>
        <dbReference type="ChEBI" id="CHEBI:15636"/>
        <dbReference type="ChEBI" id="CHEBI:57451"/>
        <dbReference type="ChEBI" id="CHEBI:63528"/>
        <dbReference type="ChEBI" id="CHEBI:246422"/>
        <dbReference type="EC" id="2.1.1.45"/>
    </reaction>
</comment>
<evidence type="ECO:0000256" key="1">
    <source>
        <dbReference type="ARBA" id="ARBA00011947"/>
    </source>
</evidence>
<evidence type="ECO:0000313" key="10">
    <source>
        <dbReference type="Proteomes" id="UP000178869"/>
    </source>
</evidence>
<comment type="function">
    <text evidence="6">Catalyzes the reductive methylation of 2'-deoxyuridine-5'-monophosphate (dUMP) to 2'-deoxythymidine-5'-monophosphate (dTMP) while utilizing 5,10-methylenetetrahydrofolate (mTHF) as the methyl donor and reductant in the reaction, yielding dihydrofolate (DHF) as a by-product. This enzymatic reaction provides an intracellular de novo source of dTMP, an essential precursor for DNA biosynthesis.</text>
</comment>
<dbReference type="GO" id="GO:0006235">
    <property type="term" value="P:dTTP biosynthetic process"/>
    <property type="evidence" value="ECO:0007669"/>
    <property type="project" value="UniProtKB-UniRule"/>
</dbReference>
<feature type="active site" description="Nucleophile" evidence="6">
    <location>
        <position position="180"/>
    </location>
</feature>
<sequence length="298" mass="34596">MRQYLDLLRDVRDNGVTKQDRTGTGAISVFGRQVRFDLSQGFPLLTTKRIYPKVLIHELIWFLRGSTNIKYLVRNGVHIWDDWPYQTYCHEQEQHPELYKSLTQKEFADLIAVDDDFADQWGKLGPVYGAQWRHWDAPNGKTIDQISQVIKKIKNDPNSRRLIVNAWNVASIDKMKLPPCHTLFQFYVANGKLSCLLYQRSADMFLGVPYNIASYALLTTMFAQVTGYEPGEFIHTFGDTHIYLNHLEQAEEQLSREPRVLPRMELNPDIKSIFDFKYEDFKLVGYDPLPTIKASVSV</sequence>
<evidence type="ECO:0000256" key="2">
    <source>
        <dbReference type="ARBA" id="ARBA00022490"/>
    </source>
</evidence>
<comment type="subcellular location">
    <subcellularLocation>
        <location evidence="6">Cytoplasm</location>
    </subcellularLocation>
</comment>
<dbReference type="SUPFAM" id="SSF55831">
    <property type="entry name" value="Thymidylate synthase/dCMP hydroxymethylase"/>
    <property type="match status" value="1"/>
</dbReference>
<dbReference type="PROSITE" id="PS00091">
    <property type="entry name" value="THYMIDYLATE_SYNTHASE"/>
    <property type="match status" value="1"/>
</dbReference>
<dbReference type="CDD" id="cd00351">
    <property type="entry name" value="TS_Pyrimidine_HMase"/>
    <property type="match status" value="1"/>
</dbReference>
<dbReference type="GO" id="GO:0032259">
    <property type="term" value="P:methylation"/>
    <property type="evidence" value="ECO:0007669"/>
    <property type="project" value="UniProtKB-KW"/>
</dbReference>
<dbReference type="UniPathway" id="UPA00575"/>
<keyword evidence="2 6" id="KW-0963">Cytoplasm</keyword>
<dbReference type="FunFam" id="3.30.572.10:FF:000013">
    <property type="entry name" value="Thymidylate synthase"/>
    <property type="match status" value="1"/>
</dbReference>
<evidence type="ECO:0000256" key="3">
    <source>
        <dbReference type="ARBA" id="ARBA00022603"/>
    </source>
</evidence>
<keyword evidence="5 6" id="KW-0545">Nucleotide biosynthesis</keyword>
<dbReference type="EMBL" id="MHSR01000017">
    <property type="protein sequence ID" value="OHA46287.1"/>
    <property type="molecule type" value="Genomic_DNA"/>
</dbReference>
<name>A0A1G2PDB1_9BACT</name>